<proteinExistence type="predicted"/>
<organism evidence="2 3">
    <name type="scientific">Euphydryas editha</name>
    <name type="common">Edith's checkerspot</name>
    <dbReference type="NCBI Taxonomy" id="104508"/>
    <lineage>
        <taxon>Eukaryota</taxon>
        <taxon>Metazoa</taxon>
        <taxon>Ecdysozoa</taxon>
        <taxon>Arthropoda</taxon>
        <taxon>Hexapoda</taxon>
        <taxon>Insecta</taxon>
        <taxon>Pterygota</taxon>
        <taxon>Neoptera</taxon>
        <taxon>Endopterygota</taxon>
        <taxon>Lepidoptera</taxon>
        <taxon>Glossata</taxon>
        <taxon>Ditrysia</taxon>
        <taxon>Papilionoidea</taxon>
        <taxon>Nymphalidae</taxon>
        <taxon>Nymphalinae</taxon>
        <taxon>Euphydryas</taxon>
    </lineage>
</organism>
<comment type="caution">
    <text evidence="2">The sequence shown here is derived from an EMBL/GenBank/DDBJ whole genome shotgun (WGS) entry which is preliminary data.</text>
</comment>
<evidence type="ECO:0000313" key="3">
    <source>
        <dbReference type="Proteomes" id="UP001153954"/>
    </source>
</evidence>
<sequence>MQLRHKISKRELFATKADSSIATTDRKLSSSSAGSMKNKWLKAFRSLKPPSAPPPHAAPPDNSSRSRSTSDCVCQKCWQRYIQNRQSKQTNNIQIPTIEESSEDTKDLIRLDTTRASSTQSKCIFGCH</sequence>
<evidence type="ECO:0000313" key="2">
    <source>
        <dbReference type="EMBL" id="CAH2107237.1"/>
    </source>
</evidence>
<dbReference type="EMBL" id="CAKOGL010000030">
    <property type="protein sequence ID" value="CAH2107237.1"/>
    <property type="molecule type" value="Genomic_DNA"/>
</dbReference>
<name>A0AAU9V629_EUPED</name>
<protein>
    <submittedName>
        <fullName evidence="2">Uncharacterized protein</fullName>
    </submittedName>
</protein>
<keyword evidence="3" id="KW-1185">Reference proteome</keyword>
<evidence type="ECO:0000256" key="1">
    <source>
        <dbReference type="SAM" id="MobiDB-lite"/>
    </source>
</evidence>
<dbReference type="Proteomes" id="UP001153954">
    <property type="component" value="Unassembled WGS sequence"/>
</dbReference>
<dbReference type="AlphaFoldDB" id="A0AAU9V629"/>
<gene>
    <name evidence="2" type="ORF">EEDITHA_LOCUS21287</name>
</gene>
<feature type="region of interest" description="Disordered" evidence="1">
    <location>
        <begin position="40"/>
        <end position="69"/>
    </location>
</feature>
<reference evidence="2" key="1">
    <citation type="submission" date="2022-03" db="EMBL/GenBank/DDBJ databases">
        <authorList>
            <person name="Tunstrom K."/>
        </authorList>
    </citation>
    <scope>NUCLEOTIDE SEQUENCE</scope>
</reference>
<accession>A0AAU9V629</accession>